<proteinExistence type="predicted"/>
<keyword evidence="2" id="KW-1185">Reference proteome</keyword>
<protein>
    <submittedName>
        <fullName evidence="1">Uncharacterized protein</fullName>
    </submittedName>
</protein>
<dbReference type="OrthoDB" id="2990832at2"/>
<evidence type="ECO:0000313" key="1">
    <source>
        <dbReference type="EMBL" id="PTX60306.1"/>
    </source>
</evidence>
<sequence>MRVVMNLSGDEWLAALTCIERRYNDVRRKVLEGDRKGRSIHRYREEALLLARVIEELKHQK</sequence>
<reference evidence="1 2" key="1">
    <citation type="submission" date="2018-04" db="EMBL/GenBank/DDBJ databases">
        <title>Genomic Encyclopedia of Archaeal and Bacterial Type Strains, Phase II (KMG-II): from individual species to whole genera.</title>
        <authorList>
            <person name="Goeker M."/>
        </authorList>
    </citation>
    <scope>NUCLEOTIDE SEQUENCE [LARGE SCALE GENOMIC DNA]</scope>
    <source>
        <strain evidence="1 2">DSM 45787</strain>
    </source>
</reference>
<evidence type="ECO:0000313" key="2">
    <source>
        <dbReference type="Proteomes" id="UP000244240"/>
    </source>
</evidence>
<name>A0A2T6BWA7_9BACL</name>
<dbReference type="Proteomes" id="UP000244240">
    <property type="component" value="Unassembled WGS sequence"/>
</dbReference>
<comment type="caution">
    <text evidence="1">The sequence shown here is derived from an EMBL/GenBank/DDBJ whole genome shotgun (WGS) entry which is preliminary data.</text>
</comment>
<dbReference type="AlphaFoldDB" id="A0A2T6BWA7"/>
<accession>A0A2T6BWA7</accession>
<gene>
    <name evidence="1" type="ORF">C8P63_10970</name>
</gene>
<dbReference type="RefSeq" id="WP_108022995.1">
    <property type="nucleotide sequence ID" value="NZ_QBKR01000009.1"/>
</dbReference>
<dbReference type="EMBL" id="QBKR01000009">
    <property type="protein sequence ID" value="PTX60306.1"/>
    <property type="molecule type" value="Genomic_DNA"/>
</dbReference>
<organism evidence="1 2">
    <name type="scientific">Melghirimyces profundicolus</name>
    <dbReference type="NCBI Taxonomy" id="1242148"/>
    <lineage>
        <taxon>Bacteria</taxon>
        <taxon>Bacillati</taxon>
        <taxon>Bacillota</taxon>
        <taxon>Bacilli</taxon>
        <taxon>Bacillales</taxon>
        <taxon>Thermoactinomycetaceae</taxon>
        <taxon>Melghirimyces</taxon>
    </lineage>
</organism>